<proteinExistence type="predicted"/>
<gene>
    <name evidence="1" type="ORF">KV203_06645</name>
</gene>
<dbReference type="EMBL" id="CP079105">
    <property type="protein sequence ID" value="QXQ15028.1"/>
    <property type="molecule type" value="Genomic_DNA"/>
</dbReference>
<dbReference type="Proteomes" id="UP000887023">
    <property type="component" value="Chromosome"/>
</dbReference>
<evidence type="ECO:0000313" key="2">
    <source>
        <dbReference type="Proteomes" id="UP000887023"/>
    </source>
</evidence>
<dbReference type="RefSeq" id="WP_066468895.1">
    <property type="nucleotide sequence ID" value="NZ_CBCRUZ010000024.1"/>
</dbReference>
<reference evidence="1" key="1">
    <citation type="submission" date="2021-07" db="EMBL/GenBank/DDBJ databases">
        <title>Candidatus Kaistella beijingensis sp. nov. isolated from a municipal wastewater treatment plant is involved in sludge foaming.</title>
        <authorList>
            <person name="Song Y."/>
            <person name="Liu S.-J."/>
        </authorList>
    </citation>
    <scope>NUCLEOTIDE SEQUENCE</scope>
    <source>
        <strain evidence="1">DSM 43998</strain>
    </source>
</reference>
<name>A0ABX8SB57_9ACTN</name>
<evidence type="ECO:0000313" key="1">
    <source>
        <dbReference type="EMBL" id="QXQ15028.1"/>
    </source>
</evidence>
<accession>A0ABX8SB57</accession>
<organism evidence="1 2">
    <name type="scientific">Skermania pinensis</name>
    <dbReference type="NCBI Taxonomy" id="39122"/>
    <lineage>
        <taxon>Bacteria</taxon>
        <taxon>Bacillati</taxon>
        <taxon>Actinomycetota</taxon>
        <taxon>Actinomycetes</taxon>
        <taxon>Mycobacteriales</taxon>
        <taxon>Gordoniaceae</taxon>
        <taxon>Skermania</taxon>
    </lineage>
</organism>
<protein>
    <submittedName>
        <fullName evidence="1">Uncharacterized protein</fullName>
    </submittedName>
</protein>
<sequence>MTSAAYPLWTLGYGWAGQTVTATDFHTDAILRMLGDDFDPGGGEVTRTVELVPEPDNELDPCTVSVRFEGEPVGCLPRADAPRYQPPLLGLIGLGYLPTVAARIWSTESNEWDELGNPIRRVRTQIRLGVGDPHTMVPLNDPPADEHTLIPPGDTVQVLRTADHFEVLRRYPATNGTASLLVSLHSVEIGSSRSGRRVVEVRLDSTRIGQLSPSMSEKYLPAIDHLDRRGLTTCARAVLTASPVSAKVTLRARKAFELTEAELNGSPESVPARGIAVPTTVADVVVPADTVQSGTTTNGSTITVREQHDRSLVAVVFDFAEPLTAWQRRVATKVVKHADTLLAGARLDAPAADVTEQQLSAHAPLEVAQEFVDALIGIEDSVFEPAEEFCTQV</sequence>
<keyword evidence="2" id="KW-1185">Reference proteome</keyword>